<feature type="domain" description="6-phosphogluconate dehydrogenase NADP-binding" evidence="5">
    <location>
        <begin position="6"/>
        <end position="162"/>
    </location>
</feature>
<evidence type="ECO:0000256" key="3">
    <source>
        <dbReference type="ARBA" id="ARBA00023027"/>
    </source>
</evidence>
<evidence type="ECO:0000313" key="7">
    <source>
        <dbReference type="EMBL" id="NVK79279.1"/>
    </source>
</evidence>
<comment type="similarity">
    <text evidence="1">Belongs to the HIBADH-related family.</text>
</comment>
<sequence length="292" mass="29771">MSPQITVAVLGTGIMGGPMARNLARAGLDVRAWNRSRGKAEPLAADGVTVADSPADAVRGAGVVLTMLYDGPTALDVMRAAAPGLTPGTVWAQAGTAGLDALDGLAAFAREHGLVLVDSPVLGSRQPAEDAQLTVLAAGPEAVRGTLTPVFEAIGARTLWVGEDADIGAASRLKLVLNSWVLAVTHGTAEALALAKGLGVDPQRFLGALEGGPLDMGYLRAKAGLLLDGRLTPASFTTVTAEKDARLIVAAGEAAGVRLDVAAAGAERFRRAAEQGHGQEDMAASYFASFED</sequence>
<name>A0A7Y7B5A7_STRMO</name>
<evidence type="ECO:0000256" key="4">
    <source>
        <dbReference type="PIRSR" id="PIRSR000103-1"/>
    </source>
</evidence>
<evidence type="ECO:0000259" key="6">
    <source>
        <dbReference type="Pfam" id="PF14833"/>
    </source>
</evidence>
<dbReference type="InterPro" id="IPR036291">
    <property type="entry name" value="NAD(P)-bd_dom_sf"/>
</dbReference>
<dbReference type="Pfam" id="PF03446">
    <property type="entry name" value="NAD_binding_2"/>
    <property type="match status" value="1"/>
</dbReference>
<dbReference type="InterPro" id="IPR015815">
    <property type="entry name" value="HIBADH-related"/>
</dbReference>
<evidence type="ECO:0000256" key="2">
    <source>
        <dbReference type="ARBA" id="ARBA00023002"/>
    </source>
</evidence>
<evidence type="ECO:0000313" key="8">
    <source>
        <dbReference type="Proteomes" id="UP000587462"/>
    </source>
</evidence>
<keyword evidence="3" id="KW-0520">NAD</keyword>
<dbReference type="GO" id="GO:0051287">
    <property type="term" value="F:NAD binding"/>
    <property type="evidence" value="ECO:0007669"/>
    <property type="project" value="InterPro"/>
</dbReference>
<dbReference type="PANTHER" id="PTHR43580:SF2">
    <property type="entry name" value="CYTOKINE-LIKE NUCLEAR FACTOR N-PAC"/>
    <property type="match status" value="1"/>
</dbReference>
<dbReference type="GO" id="GO:0016491">
    <property type="term" value="F:oxidoreductase activity"/>
    <property type="evidence" value="ECO:0007669"/>
    <property type="project" value="UniProtKB-KW"/>
</dbReference>
<dbReference type="SUPFAM" id="SSF48179">
    <property type="entry name" value="6-phosphogluconate dehydrogenase C-terminal domain-like"/>
    <property type="match status" value="1"/>
</dbReference>
<keyword evidence="2" id="KW-0560">Oxidoreductase</keyword>
<evidence type="ECO:0000259" key="5">
    <source>
        <dbReference type="Pfam" id="PF03446"/>
    </source>
</evidence>
<dbReference type="Pfam" id="PF14833">
    <property type="entry name" value="NAD_binding_11"/>
    <property type="match status" value="1"/>
</dbReference>
<accession>A0A7Y7B5A7</accession>
<dbReference type="AlphaFoldDB" id="A0A7Y7B5A7"/>
<gene>
    <name evidence="7" type="ORF">HG542_16615</name>
</gene>
<protein>
    <submittedName>
        <fullName evidence="7">NAD(P)-dependent oxidoreductase</fullName>
    </submittedName>
</protein>
<feature type="domain" description="3-hydroxyisobutyrate dehydrogenase-like NAD-binding" evidence="6">
    <location>
        <begin position="168"/>
        <end position="285"/>
    </location>
</feature>
<proteinExistence type="inferred from homology"/>
<dbReference type="SUPFAM" id="SSF51735">
    <property type="entry name" value="NAD(P)-binding Rossmann-fold domains"/>
    <property type="match status" value="1"/>
</dbReference>
<dbReference type="EMBL" id="JABBXF010000035">
    <property type="protein sequence ID" value="NVK79279.1"/>
    <property type="molecule type" value="Genomic_DNA"/>
</dbReference>
<dbReference type="InterPro" id="IPR051265">
    <property type="entry name" value="HIBADH-related_NP60_sf"/>
</dbReference>
<evidence type="ECO:0000256" key="1">
    <source>
        <dbReference type="ARBA" id="ARBA00009080"/>
    </source>
</evidence>
<reference evidence="7 8" key="1">
    <citation type="submission" date="2020-04" db="EMBL/GenBank/DDBJ databases">
        <title>Draft Genome Sequence of Streptomyces morookaense DSM 40503, an 8-azaguanine-producing strain.</title>
        <authorList>
            <person name="Qi J."/>
            <person name="Gao J.-M."/>
        </authorList>
    </citation>
    <scope>NUCLEOTIDE SEQUENCE [LARGE SCALE GENOMIC DNA]</scope>
    <source>
        <strain evidence="7 8">DSM 40503</strain>
    </source>
</reference>
<dbReference type="Proteomes" id="UP000587462">
    <property type="component" value="Unassembled WGS sequence"/>
</dbReference>
<dbReference type="PIRSF" id="PIRSF000103">
    <property type="entry name" value="HIBADH"/>
    <property type="match status" value="1"/>
</dbReference>
<dbReference type="RefSeq" id="WP_171082154.1">
    <property type="nucleotide sequence ID" value="NZ_BNBU01000009.1"/>
</dbReference>
<comment type="caution">
    <text evidence="7">The sequence shown here is derived from an EMBL/GenBank/DDBJ whole genome shotgun (WGS) entry which is preliminary data.</text>
</comment>
<keyword evidence="8" id="KW-1185">Reference proteome</keyword>
<dbReference type="InterPro" id="IPR013328">
    <property type="entry name" value="6PGD_dom2"/>
</dbReference>
<dbReference type="InterPro" id="IPR008927">
    <property type="entry name" value="6-PGluconate_DH-like_C_sf"/>
</dbReference>
<feature type="active site" evidence="4">
    <location>
        <position position="174"/>
    </location>
</feature>
<dbReference type="Gene3D" id="3.40.50.720">
    <property type="entry name" value="NAD(P)-binding Rossmann-like Domain"/>
    <property type="match status" value="1"/>
</dbReference>
<dbReference type="PANTHER" id="PTHR43580">
    <property type="entry name" value="OXIDOREDUCTASE GLYR1-RELATED"/>
    <property type="match status" value="1"/>
</dbReference>
<dbReference type="InterPro" id="IPR029154">
    <property type="entry name" value="HIBADH-like_NADP-bd"/>
</dbReference>
<organism evidence="7 8">
    <name type="scientific">Streptomyces morookaense</name>
    <name type="common">Streptoverticillium morookaense</name>
    <dbReference type="NCBI Taxonomy" id="1970"/>
    <lineage>
        <taxon>Bacteria</taxon>
        <taxon>Bacillati</taxon>
        <taxon>Actinomycetota</taxon>
        <taxon>Actinomycetes</taxon>
        <taxon>Kitasatosporales</taxon>
        <taxon>Streptomycetaceae</taxon>
        <taxon>Streptomyces</taxon>
    </lineage>
</organism>
<dbReference type="InterPro" id="IPR006115">
    <property type="entry name" value="6PGDH_NADP-bd"/>
</dbReference>
<dbReference type="GO" id="GO:0050661">
    <property type="term" value="F:NADP binding"/>
    <property type="evidence" value="ECO:0007669"/>
    <property type="project" value="InterPro"/>
</dbReference>
<dbReference type="Gene3D" id="1.10.1040.10">
    <property type="entry name" value="N-(1-d-carboxylethyl)-l-norvaline Dehydrogenase, domain 2"/>
    <property type="match status" value="1"/>
</dbReference>